<organism evidence="1 2">
    <name type="scientific">Hathewaya proteolytica DSM 3090</name>
    <dbReference type="NCBI Taxonomy" id="1121331"/>
    <lineage>
        <taxon>Bacteria</taxon>
        <taxon>Bacillati</taxon>
        <taxon>Bacillota</taxon>
        <taxon>Clostridia</taxon>
        <taxon>Eubacteriales</taxon>
        <taxon>Clostridiaceae</taxon>
        <taxon>Hathewaya</taxon>
    </lineage>
</organism>
<sequence length="188" mass="22291">MEQNYIMNIIDNLNLTDNIKLEDIPEIDLYMDQVIQLFERKYGCSLRNDEEKVLTKTMINNYAKDDLFMPVRNKRYSKDNLILISMIYQMKGALSIKDIKASLETMVRKSMEGHTADLRNFYACYLDLLNSKINDFKNNVDKDIEHINTICKELKFNDEYEEKLFMILNLVTMSNAYRRLAEKIIDDL</sequence>
<dbReference type="STRING" id="1121331.SAMN02745248_01047"/>
<evidence type="ECO:0000313" key="1">
    <source>
        <dbReference type="EMBL" id="SHJ82545.1"/>
    </source>
</evidence>
<dbReference type="PANTHER" id="PTHR40056">
    <property type="entry name" value="HYPOTHETICAL CYTOSOLIC PROTEIN"/>
    <property type="match status" value="1"/>
</dbReference>
<dbReference type="RefSeq" id="WP_072903105.1">
    <property type="nucleotide sequence ID" value="NZ_FRAD01000007.1"/>
</dbReference>
<dbReference type="OrthoDB" id="3191472at2"/>
<proteinExistence type="predicted"/>
<keyword evidence="2" id="KW-1185">Reference proteome</keyword>
<dbReference type="Pfam" id="PF08876">
    <property type="entry name" value="DUF1836"/>
    <property type="match status" value="1"/>
</dbReference>
<dbReference type="PANTHER" id="PTHR40056:SF1">
    <property type="entry name" value="DUF1836 DOMAIN-CONTAINING PROTEIN"/>
    <property type="match status" value="1"/>
</dbReference>
<evidence type="ECO:0008006" key="3">
    <source>
        <dbReference type="Google" id="ProtNLM"/>
    </source>
</evidence>
<dbReference type="Proteomes" id="UP000183952">
    <property type="component" value="Unassembled WGS sequence"/>
</dbReference>
<protein>
    <recommendedName>
        <fullName evidence="3">DUF1836 domain-containing protein</fullName>
    </recommendedName>
</protein>
<dbReference type="InterPro" id="IPR014975">
    <property type="entry name" value="DUF1836"/>
</dbReference>
<dbReference type="AlphaFoldDB" id="A0A1M6MGF7"/>
<accession>A0A1M6MGF7</accession>
<gene>
    <name evidence="1" type="ORF">SAMN02745248_01047</name>
</gene>
<name>A0A1M6MGF7_9CLOT</name>
<evidence type="ECO:0000313" key="2">
    <source>
        <dbReference type="Proteomes" id="UP000183952"/>
    </source>
</evidence>
<reference evidence="1 2" key="1">
    <citation type="submission" date="2016-11" db="EMBL/GenBank/DDBJ databases">
        <authorList>
            <person name="Jaros S."/>
            <person name="Januszkiewicz K."/>
            <person name="Wedrychowicz H."/>
        </authorList>
    </citation>
    <scope>NUCLEOTIDE SEQUENCE [LARGE SCALE GENOMIC DNA]</scope>
    <source>
        <strain evidence="1 2">DSM 3090</strain>
    </source>
</reference>
<dbReference type="EMBL" id="FRAD01000007">
    <property type="protein sequence ID" value="SHJ82545.1"/>
    <property type="molecule type" value="Genomic_DNA"/>
</dbReference>